<proteinExistence type="inferred from homology"/>
<dbReference type="Proteomes" id="UP000199371">
    <property type="component" value="Unassembled WGS sequence"/>
</dbReference>
<dbReference type="Pfam" id="PF02838">
    <property type="entry name" value="Glyco_hydro_20b"/>
    <property type="match status" value="1"/>
</dbReference>
<dbReference type="GO" id="GO:0030203">
    <property type="term" value="P:glycosaminoglycan metabolic process"/>
    <property type="evidence" value="ECO:0007669"/>
    <property type="project" value="TreeGrafter"/>
</dbReference>
<evidence type="ECO:0000256" key="8">
    <source>
        <dbReference type="PIRSR" id="PIRSR625705-1"/>
    </source>
</evidence>
<dbReference type="AlphaFoldDB" id="A0A1H6LWD0"/>
<reference evidence="14" key="1">
    <citation type="submission" date="2016-10" db="EMBL/GenBank/DDBJ databases">
        <authorList>
            <person name="Varghese N."/>
            <person name="Submissions S."/>
        </authorList>
    </citation>
    <scope>NUCLEOTIDE SEQUENCE [LARGE SCALE GENOMIC DNA]</scope>
    <source>
        <strain evidence="14">DSM 17616</strain>
    </source>
</reference>
<name>A0A1H6LWD0_9GAMM</name>
<dbReference type="Gene3D" id="3.30.379.10">
    <property type="entry name" value="Chitobiase/beta-hexosaminidase domain 2-like"/>
    <property type="match status" value="1"/>
</dbReference>
<evidence type="ECO:0000256" key="9">
    <source>
        <dbReference type="SAM" id="SignalP"/>
    </source>
</evidence>
<evidence type="ECO:0000256" key="2">
    <source>
        <dbReference type="ARBA" id="ARBA00006285"/>
    </source>
</evidence>
<gene>
    <name evidence="13" type="ORF">SAMN05660691_02012</name>
</gene>
<dbReference type="InterPro" id="IPR017853">
    <property type="entry name" value="GH"/>
</dbReference>
<sequence length="1077" mass="118588">MLPSNNKVICVMRLICCYALLLLSSMPLCAKNSLAAVALLPYPAEIEQAEGYFDLRLGLTIEVPPDNPMLQAAAERFTARLSQTAGFAIPPLPAANLQLQLTGLPAATGAVPQPDMAEQYYLRVTKTEIMLSAATETGIVRGLETLLQLADNGKIAAVSIKDQPRFSWRGLLLDPARRFLPLAVLKRQIDIMATAKLNVLHLHLTDDQGWRFESKHFPKLQQIGGADGFYTQTELKQLVTYAAERGIRVVPEIDLPGHTTALGAAYPEFMSQPGATEPEQHWGVHPAVLDPTNEQLYPFLRQLLAEVADVFPDPYLHIGGDEVLSEHWLATPHIVAFMQQQQLDGAPALQAYFNRRLQQILQQLGRNMIGWDEVLDSNVPNSVLIQSWRGTESLYQAAAAGHKAILSTGYYLDQPQFAGYHYRNDPLPQATAAPDLTKLQQWSAWQFSFDRLRGNAISGKLLLLSFNDGAVKGAIEFSGRKAVMLNDLVLNANTLTFTVDSWMGPLSAQLQLGATLSGQLVTGNAPYLVNGQALALQQSAATALPFSLQPIHVNDAMRANILGGEITLWAELVTPDNIDIRLWPNGFAVAERLWSSAVIRDEASLHQRMQRISQQLTAEGSLQHIQQQRAGFTFLAADYAGSLEHLAQILEPAHYYHRLHQKSAAGLYHKAAALNQLVDFLPAENPQLHQFSQVLQRWLKQQQALDTTWLIQQLQQWQAAAATVITAAAAPQYTKLKPYIPELQQISALCQSGLLLLNSISSQTPLENVVRQQIARQLQQAGTISQEMIIALHRPLQQLFDYAPHSQVWVPANTFSAAAEGPAVDSLGNLYAVNFGHDSAINSTATDGGTIGKVTPDGQASLYLTLPQGSTGNGIVFGPSGSLYSGAMFIADYTGHNILRYAQGKLEVYAHNKAMHQPNDLAIMQSGVIFASDPDWANSSGQLWRIDTDGSSQLLYSNMGTTNGIAVSPDQQFLYINESIQRKVWRFRINADNSLSDKHLFAQFSDFGLDGMRFDSKGSLYIARYGKGTVVKLDNEGRIRQEYRLNHALPTNVSLSPDNSTLYVTIQQCGCIERIQL</sequence>
<dbReference type="PANTHER" id="PTHR22600:SF57">
    <property type="entry name" value="BETA-N-ACETYLHEXOSAMINIDASE"/>
    <property type="match status" value="1"/>
</dbReference>
<dbReference type="InterPro" id="IPR025705">
    <property type="entry name" value="Beta_hexosaminidase_sua/sub"/>
</dbReference>
<evidence type="ECO:0000313" key="14">
    <source>
        <dbReference type="Proteomes" id="UP000199371"/>
    </source>
</evidence>
<feature type="chain" id="PRO_5011788684" description="beta-N-acetylhexosaminidase" evidence="9">
    <location>
        <begin position="31"/>
        <end position="1077"/>
    </location>
</feature>
<dbReference type="Pfam" id="PF08450">
    <property type="entry name" value="SGL"/>
    <property type="match status" value="1"/>
</dbReference>
<dbReference type="InterPro" id="IPR015883">
    <property type="entry name" value="Glyco_hydro_20_cat"/>
</dbReference>
<dbReference type="OrthoDB" id="9763537at2"/>
<evidence type="ECO:0000256" key="4">
    <source>
        <dbReference type="ARBA" id="ARBA00022801"/>
    </source>
</evidence>
<feature type="domain" description="SMP-30/Gluconolactonase/LRE-like region" evidence="12">
    <location>
        <begin position="848"/>
        <end position="1065"/>
    </location>
</feature>
<accession>A0A1H6LWD0</accession>
<dbReference type="Gene3D" id="3.20.20.80">
    <property type="entry name" value="Glycosidases"/>
    <property type="match status" value="2"/>
</dbReference>
<feature type="active site" description="Proton donor" evidence="8">
    <location>
        <position position="322"/>
    </location>
</feature>
<dbReference type="InterPro" id="IPR013658">
    <property type="entry name" value="SGL"/>
</dbReference>
<dbReference type="InterPro" id="IPR029018">
    <property type="entry name" value="Hex-like_dom2"/>
</dbReference>
<protein>
    <recommendedName>
        <fullName evidence="3">beta-N-acetylhexosaminidase</fullName>
        <ecNumber evidence="3">3.2.1.52</ecNumber>
    </recommendedName>
    <alternativeName>
        <fullName evidence="6">Beta-N-acetylhexosaminidase</fullName>
    </alternativeName>
    <alternativeName>
        <fullName evidence="7">N-acetyl-beta-glucosaminidase</fullName>
    </alternativeName>
</protein>
<evidence type="ECO:0000256" key="3">
    <source>
        <dbReference type="ARBA" id="ARBA00012663"/>
    </source>
</evidence>
<dbReference type="EMBL" id="FNXF01000006">
    <property type="protein sequence ID" value="SEH89379.1"/>
    <property type="molecule type" value="Genomic_DNA"/>
</dbReference>
<dbReference type="PANTHER" id="PTHR22600">
    <property type="entry name" value="BETA-HEXOSAMINIDASE"/>
    <property type="match status" value="1"/>
</dbReference>
<dbReference type="PRINTS" id="PR00738">
    <property type="entry name" value="GLHYDRLASE20"/>
</dbReference>
<dbReference type="STRING" id="173990.SAMN05660691_02012"/>
<dbReference type="InterPro" id="IPR011042">
    <property type="entry name" value="6-blade_b-propeller_TolB-like"/>
</dbReference>
<dbReference type="GO" id="GO:0004563">
    <property type="term" value="F:beta-N-acetylhexosaminidase activity"/>
    <property type="evidence" value="ECO:0007669"/>
    <property type="project" value="UniProtKB-EC"/>
</dbReference>
<keyword evidence="14" id="KW-1185">Reference proteome</keyword>
<dbReference type="GO" id="GO:0016020">
    <property type="term" value="C:membrane"/>
    <property type="evidence" value="ECO:0007669"/>
    <property type="project" value="TreeGrafter"/>
</dbReference>
<evidence type="ECO:0000259" key="10">
    <source>
        <dbReference type="Pfam" id="PF00728"/>
    </source>
</evidence>
<evidence type="ECO:0000256" key="1">
    <source>
        <dbReference type="ARBA" id="ARBA00001231"/>
    </source>
</evidence>
<keyword evidence="5" id="KW-0326">Glycosidase</keyword>
<evidence type="ECO:0000259" key="11">
    <source>
        <dbReference type="Pfam" id="PF02838"/>
    </source>
</evidence>
<feature type="domain" description="Glycoside hydrolase family 20 catalytic" evidence="10">
    <location>
        <begin position="166"/>
        <end position="422"/>
    </location>
</feature>
<dbReference type="EC" id="3.2.1.52" evidence="3"/>
<evidence type="ECO:0000313" key="13">
    <source>
        <dbReference type="EMBL" id="SEH89379.1"/>
    </source>
</evidence>
<evidence type="ECO:0000259" key="12">
    <source>
        <dbReference type="Pfam" id="PF08450"/>
    </source>
</evidence>
<feature type="domain" description="Beta-hexosaminidase bacterial type N-terminal" evidence="11">
    <location>
        <begin position="38"/>
        <end position="163"/>
    </location>
</feature>
<organism evidence="13 14">
    <name type="scientific">Rheinheimera pacifica</name>
    <dbReference type="NCBI Taxonomy" id="173990"/>
    <lineage>
        <taxon>Bacteria</taxon>
        <taxon>Pseudomonadati</taxon>
        <taxon>Pseudomonadota</taxon>
        <taxon>Gammaproteobacteria</taxon>
        <taxon>Chromatiales</taxon>
        <taxon>Chromatiaceae</taxon>
        <taxon>Rheinheimera</taxon>
    </lineage>
</organism>
<dbReference type="Pfam" id="PF00728">
    <property type="entry name" value="Glyco_hydro_20"/>
    <property type="match status" value="2"/>
</dbReference>
<dbReference type="SUPFAM" id="SSF51445">
    <property type="entry name" value="(Trans)glycosidases"/>
    <property type="match status" value="1"/>
</dbReference>
<evidence type="ECO:0000256" key="5">
    <source>
        <dbReference type="ARBA" id="ARBA00023295"/>
    </source>
</evidence>
<dbReference type="SUPFAM" id="SSF63829">
    <property type="entry name" value="Calcium-dependent phosphotriesterase"/>
    <property type="match status" value="1"/>
</dbReference>
<feature type="domain" description="Glycoside hydrolase family 20 catalytic" evidence="10">
    <location>
        <begin position="525"/>
        <end position="596"/>
    </location>
</feature>
<evidence type="ECO:0000256" key="6">
    <source>
        <dbReference type="ARBA" id="ARBA00030512"/>
    </source>
</evidence>
<feature type="signal peptide" evidence="9">
    <location>
        <begin position="1"/>
        <end position="30"/>
    </location>
</feature>
<comment type="similarity">
    <text evidence="2">Belongs to the glycosyl hydrolase 20 family.</text>
</comment>
<dbReference type="GO" id="GO:0005975">
    <property type="term" value="P:carbohydrate metabolic process"/>
    <property type="evidence" value="ECO:0007669"/>
    <property type="project" value="InterPro"/>
</dbReference>
<keyword evidence="9" id="KW-0732">Signal</keyword>
<dbReference type="SUPFAM" id="SSF55545">
    <property type="entry name" value="beta-N-acetylhexosaminidase-like domain"/>
    <property type="match status" value="1"/>
</dbReference>
<keyword evidence="4" id="KW-0378">Hydrolase</keyword>
<evidence type="ECO:0000256" key="7">
    <source>
        <dbReference type="ARBA" id="ARBA00033000"/>
    </source>
</evidence>
<comment type="catalytic activity">
    <reaction evidence="1">
        <text>Hydrolysis of terminal non-reducing N-acetyl-D-hexosamine residues in N-acetyl-beta-D-hexosaminides.</text>
        <dbReference type="EC" id="3.2.1.52"/>
    </reaction>
</comment>
<dbReference type="InterPro" id="IPR015882">
    <property type="entry name" value="HEX_bac_N"/>
</dbReference>
<dbReference type="Gene3D" id="2.120.10.30">
    <property type="entry name" value="TolB, C-terminal domain"/>
    <property type="match status" value="1"/>
</dbReference>